<dbReference type="KEGG" id="ttf:THTE_1467"/>
<dbReference type="PROSITE" id="PS51193">
    <property type="entry name" value="HELICASE_ATP_BIND_2"/>
    <property type="match status" value="1"/>
</dbReference>
<sequence>MAEAVEKAIVEERHLVVEAGTGVGKSFAYLVPTILAVAGELPVRDVQRAVISTHTISLQEQLLLKDIPFLRSVMPYEFTAVLVKGRANYISRRRLGNALTRSRTLFADEEWQQLQTLAAWVAQTTDGSLSDLPFRPLATVWDEVASDKDNCLGNRCPHYDNCFYFAARRRIQRAQILIVNHALLLSDLALRMQGASLLPEYDLLIIDEAHTLESVASEQFGLEISNTQIAYNLRRLYNERTQRGLLVHYKSAEGQQAVLDCLYRSDEFFAQVLDWYEKEKSSNGRVRAPNLFRNTLSEGLEKLAQIVHRRAADVHPEEERQDLIAARDRLQSLATAIDHWNKQREPDHVYWVEVSENRAIPRVTLGSAPIEVGSLLREHLFQVIPRVIMTSATLTVADQGFEYFKSRVGLTHVETLQVGSPFNYSEQAELILVRDMPDPGVDPQAYERALVAMLKRYIARTEGRAFVLFTSYDLMRKVSSALQPWFSEHKYTLFSQAEGTPRTQMLERFKVTPRAVLFGTDSFWQGVDVPGEALQNVIITRLPFAVPDRPLIEARLEALRAAGRNPFYDYQIPEAVIKLRQGFGRLIRTKQDKGIVVILDSRVCQKSYGRIFLRSLPPCRVVEESIAEAGPLFENSRSKREA</sequence>
<dbReference type="Pfam" id="PF13307">
    <property type="entry name" value="Helicase_C_2"/>
    <property type="match status" value="1"/>
</dbReference>
<dbReference type="GO" id="GO:0046872">
    <property type="term" value="F:metal ion binding"/>
    <property type="evidence" value="ECO:0007669"/>
    <property type="project" value="UniProtKB-KW"/>
</dbReference>
<evidence type="ECO:0000256" key="9">
    <source>
        <dbReference type="ARBA" id="ARBA00023235"/>
    </source>
</evidence>
<proteinExistence type="inferred from homology"/>
<evidence type="ECO:0000313" key="13">
    <source>
        <dbReference type="Proteomes" id="UP000215086"/>
    </source>
</evidence>
<keyword evidence="3" id="KW-0378">Hydrolase</keyword>
<dbReference type="GO" id="GO:0003678">
    <property type="term" value="F:DNA helicase activity"/>
    <property type="evidence" value="ECO:0007669"/>
    <property type="project" value="InterPro"/>
</dbReference>
<dbReference type="GO" id="GO:0005524">
    <property type="term" value="F:ATP binding"/>
    <property type="evidence" value="ECO:0007669"/>
    <property type="project" value="UniProtKB-KW"/>
</dbReference>
<keyword evidence="1" id="KW-0479">Metal-binding</keyword>
<dbReference type="Pfam" id="PF06733">
    <property type="entry name" value="DEAD_2"/>
    <property type="match status" value="1"/>
</dbReference>
<dbReference type="EMBL" id="CP018477">
    <property type="protein sequence ID" value="ASV74069.1"/>
    <property type="molecule type" value="Genomic_DNA"/>
</dbReference>
<evidence type="ECO:0000313" key="12">
    <source>
        <dbReference type="EMBL" id="ASV74069.1"/>
    </source>
</evidence>
<gene>
    <name evidence="12" type="ORF">THTE_1467</name>
</gene>
<protein>
    <submittedName>
        <fullName evidence="12">DinG family ATP-dependent helicase YoaA</fullName>
    </submittedName>
</protein>
<dbReference type="InterPro" id="IPR027417">
    <property type="entry name" value="P-loop_NTPase"/>
</dbReference>
<evidence type="ECO:0000256" key="10">
    <source>
        <dbReference type="ARBA" id="ARBA00038058"/>
    </source>
</evidence>
<evidence type="ECO:0000256" key="1">
    <source>
        <dbReference type="ARBA" id="ARBA00022723"/>
    </source>
</evidence>
<dbReference type="InterPro" id="IPR045028">
    <property type="entry name" value="DinG/Rad3-like"/>
</dbReference>
<dbReference type="InterPro" id="IPR010614">
    <property type="entry name" value="RAD3-like_helicase_DEAD"/>
</dbReference>
<evidence type="ECO:0000256" key="6">
    <source>
        <dbReference type="ARBA" id="ARBA00023004"/>
    </source>
</evidence>
<dbReference type="Gene3D" id="3.40.50.300">
    <property type="entry name" value="P-loop containing nucleotide triphosphate hydrolases"/>
    <property type="match status" value="2"/>
</dbReference>
<evidence type="ECO:0000256" key="8">
    <source>
        <dbReference type="ARBA" id="ARBA00023125"/>
    </source>
</evidence>
<dbReference type="GO" id="GO:0003677">
    <property type="term" value="F:DNA binding"/>
    <property type="evidence" value="ECO:0007669"/>
    <property type="project" value="UniProtKB-KW"/>
</dbReference>
<evidence type="ECO:0000259" key="11">
    <source>
        <dbReference type="PROSITE" id="PS51193"/>
    </source>
</evidence>
<dbReference type="InterPro" id="IPR014013">
    <property type="entry name" value="Helic_SF1/SF2_ATP-bd_DinG/Rad3"/>
</dbReference>
<keyword evidence="4 12" id="KW-0347">Helicase</keyword>
<reference evidence="12 13" key="1">
    <citation type="journal article" name="Front. Microbiol.">
        <title>Sugar Metabolism of the First Thermophilic Planctomycete Thermogutta terrifontis: Comparative Genomic and Transcriptomic Approaches.</title>
        <authorList>
            <person name="Elcheninov A.G."/>
            <person name="Menzel P."/>
            <person name="Gudbergsdottir S.R."/>
            <person name="Slesarev A.I."/>
            <person name="Kadnikov V.V."/>
            <person name="Krogh A."/>
            <person name="Bonch-Osmolovskaya E.A."/>
            <person name="Peng X."/>
            <person name="Kublanov I.V."/>
        </authorList>
    </citation>
    <scope>NUCLEOTIDE SEQUENCE [LARGE SCALE GENOMIC DNA]</scope>
    <source>
        <strain evidence="12 13">R1</strain>
    </source>
</reference>
<name>A0A286RDM9_9BACT</name>
<dbReference type="GO" id="GO:0051536">
    <property type="term" value="F:iron-sulfur cluster binding"/>
    <property type="evidence" value="ECO:0007669"/>
    <property type="project" value="UniProtKB-KW"/>
</dbReference>
<dbReference type="FunFam" id="3.40.50.300:FF:000437">
    <property type="entry name" value="ATP-dependent DNA helicase DinG"/>
    <property type="match status" value="1"/>
</dbReference>
<dbReference type="PANTHER" id="PTHR11472:SF34">
    <property type="entry name" value="REGULATOR OF TELOMERE ELONGATION HELICASE 1"/>
    <property type="match status" value="1"/>
</dbReference>
<accession>A0A286RDM9</accession>
<keyword evidence="5" id="KW-0067">ATP-binding</keyword>
<evidence type="ECO:0000256" key="3">
    <source>
        <dbReference type="ARBA" id="ARBA00022801"/>
    </source>
</evidence>
<keyword evidence="8" id="KW-0238">DNA-binding</keyword>
<keyword evidence="9" id="KW-0413">Isomerase</keyword>
<dbReference type="PANTHER" id="PTHR11472">
    <property type="entry name" value="DNA REPAIR DEAD HELICASE RAD3/XP-D SUBFAMILY MEMBER"/>
    <property type="match status" value="1"/>
</dbReference>
<comment type="similarity">
    <text evidence="10">Belongs to the helicase family. DinG subfamily.</text>
</comment>
<feature type="domain" description="Helicase ATP-binding" evidence="11">
    <location>
        <begin position="1"/>
        <end position="253"/>
    </location>
</feature>
<dbReference type="SMART" id="SM00491">
    <property type="entry name" value="HELICc2"/>
    <property type="match status" value="1"/>
</dbReference>
<organism evidence="12 13">
    <name type="scientific">Thermogutta terrifontis</name>
    <dbReference type="NCBI Taxonomy" id="1331910"/>
    <lineage>
        <taxon>Bacteria</taxon>
        <taxon>Pseudomonadati</taxon>
        <taxon>Planctomycetota</taxon>
        <taxon>Planctomycetia</taxon>
        <taxon>Pirellulales</taxon>
        <taxon>Thermoguttaceae</taxon>
        <taxon>Thermogutta</taxon>
    </lineage>
</organism>
<evidence type="ECO:0000256" key="2">
    <source>
        <dbReference type="ARBA" id="ARBA00022741"/>
    </source>
</evidence>
<evidence type="ECO:0000256" key="7">
    <source>
        <dbReference type="ARBA" id="ARBA00023014"/>
    </source>
</evidence>
<keyword evidence="6" id="KW-0408">Iron</keyword>
<dbReference type="Proteomes" id="UP000215086">
    <property type="component" value="Chromosome"/>
</dbReference>
<dbReference type="OrthoDB" id="9803913at2"/>
<dbReference type="InterPro" id="IPR006555">
    <property type="entry name" value="ATP-dep_Helicase_C"/>
</dbReference>
<dbReference type="GO" id="GO:0006139">
    <property type="term" value="P:nucleobase-containing compound metabolic process"/>
    <property type="evidence" value="ECO:0007669"/>
    <property type="project" value="InterPro"/>
</dbReference>
<dbReference type="AlphaFoldDB" id="A0A286RDM9"/>
<evidence type="ECO:0000256" key="5">
    <source>
        <dbReference type="ARBA" id="ARBA00022840"/>
    </source>
</evidence>
<dbReference type="SUPFAM" id="SSF52540">
    <property type="entry name" value="P-loop containing nucleoside triphosphate hydrolases"/>
    <property type="match status" value="1"/>
</dbReference>
<dbReference type="GO" id="GO:0016818">
    <property type="term" value="F:hydrolase activity, acting on acid anhydrides, in phosphorus-containing anhydrides"/>
    <property type="evidence" value="ECO:0007669"/>
    <property type="project" value="InterPro"/>
</dbReference>
<keyword evidence="13" id="KW-1185">Reference proteome</keyword>
<keyword evidence="2" id="KW-0547">Nucleotide-binding</keyword>
<evidence type="ECO:0000256" key="4">
    <source>
        <dbReference type="ARBA" id="ARBA00022806"/>
    </source>
</evidence>
<keyword evidence="7" id="KW-0411">Iron-sulfur</keyword>